<evidence type="ECO:0000313" key="2">
    <source>
        <dbReference type="EMBL" id="CAK5269631.1"/>
    </source>
</evidence>
<name>A0AAD2JYD3_9AGAR</name>
<dbReference type="Proteomes" id="UP001295794">
    <property type="component" value="Unassembled WGS sequence"/>
</dbReference>
<dbReference type="EMBL" id="CAVNYO010000138">
    <property type="protein sequence ID" value="CAK5268106.1"/>
    <property type="molecule type" value="Genomic_DNA"/>
</dbReference>
<organism evidence="1 3">
    <name type="scientific">Mycena citricolor</name>
    <dbReference type="NCBI Taxonomy" id="2018698"/>
    <lineage>
        <taxon>Eukaryota</taxon>
        <taxon>Fungi</taxon>
        <taxon>Dikarya</taxon>
        <taxon>Basidiomycota</taxon>
        <taxon>Agaricomycotina</taxon>
        <taxon>Agaricomycetes</taxon>
        <taxon>Agaricomycetidae</taxon>
        <taxon>Agaricales</taxon>
        <taxon>Marasmiineae</taxon>
        <taxon>Mycenaceae</taxon>
        <taxon>Mycena</taxon>
    </lineage>
</organism>
<sequence>MASALTFTHKQCQDCKIIDSAGSVIYTLRTTKDFFLRGRRVTSIEGGGLLGRIDWRAGEFDVGGTILKWSDAGGTRSAPEWRWSGSLYRLEWQNGRRELLATLTSDNVPAFTMLFTPYQPHLFGKNEKPTIRFLDAVQDEKLKLFLLLAALQMEMTRQDVRSRMRAMQLLKPLDQAARDRQNAAIDGSGGAAV</sequence>
<evidence type="ECO:0000313" key="3">
    <source>
        <dbReference type="Proteomes" id="UP001295794"/>
    </source>
</evidence>
<accession>A0AAD2JYD3</accession>
<gene>
    <name evidence="1" type="ORF">MYCIT1_LOCUS11156</name>
    <name evidence="2" type="ORF">MYCIT1_LOCUS13496</name>
</gene>
<keyword evidence="3" id="KW-1185">Reference proteome</keyword>
<dbReference type="EMBL" id="CAVNYO010000149">
    <property type="protein sequence ID" value="CAK5269631.1"/>
    <property type="molecule type" value="Genomic_DNA"/>
</dbReference>
<proteinExistence type="predicted"/>
<reference evidence="1" key="1">
    <citation type="submission" date="2023-11" db="EMBL/GenBank/DDBJ databases">
        <authorList>
            <person name="De Vega J J."/>
            <person name="De Vega J J."/>
        </authorList>
    </citation>
    <scope>NUCLEOTIDE SEQUENCE</scope>
</reference>
<comment type="caution">
    <text evidence="1">The sequence shown here is derived from an EMBL/GenBank/DDBJ whole genome shotgun (WGS) entry which is preliminary data.</text>
</comment>
<evidence type="ECO:0000313" key="1">
    <source>
        <dbReference type="EMBL" id="CAK5268106.1"/>
    </source>
</evidence>
<dbReference type="AlphaFoldDB" id="A0AAD2JYD3"/>
<protein>
    <submittedName>
        <fullName evidence="1">Uncharacterized protein</fullName>
    </submittedName>
</protein>